<dbReference type="Gene3D" id="2.60.20.10">
    <property type="entry name" value="Crystallins"/>
    <property type="match status" value="1"/>
</dbReference>
<organism evidence="1 2">
    <name type="scientific">Bacillus pseudomycoides</name>
    <dbReference type="NCBI Taxonomy" id="64104"/>
    <lineage>
        <taxon>Bacteria</taxon>
        <taxon>Bacillati</taxon>
        <taxon>Bacillota</taxon>
        <taxon>Bacilli</taxon>
        <taxon>Bacillales</taxon>
        <taxon>Bacillaceae</taxon>
        <taxon>Bacillus</taxon>
        <taxon>Bacillus cereus group</taxon>
    </lineage>
</organism>
<reference evidence="1 2" key="1">
    <citation type="submission" date="2017-09" db="EMBL/GenBank/DDBJ databases">
        <title>Large-scale bioinformatics analysis of Bacillus genomes uncovers conserved roles of natural products in bacterial physiology.</title>
        <authorList>
            <consortium name="Agbiome Team Llc"/>
            <person name="Bleich R.M."/>
            <person name="Grubbs K.J."/>
            <person name="Santa Maria K.C."/>
            <person name="Allen S.E."/>
            <person name="Farag S."/>
            <person name="Shank E.A."/>
            <person name="Bowers A."/>
        </authorList>
    </citation>
    <scope>NUCLEOTIDE SEQUENCE [LARGE SCALE GENOMIC DNA]</scope>
    <source>
        <strain evidence="1 2">AFS009893</strain>
    </source>
</reference>
<dbReference type="EMBL" id="NUDP01000088">
    <property type="protein sequence ID" value="PEM66608.1"/>
    <property type="molecule type" value="Genomic_DNA"/>
</dbReference>
<sequence>MKRIVGVLSTALLAGTLVLGVSNSEASAASLPKSVAPYQVMIKGMIGPQMSIDFKNKAAFEDYLKEHPVNGKNPNNSSLVVNRTAIHSTFYKDADGNGATINIPASKNPVKIFNFTGDSNDSISSVRTHAHGDYTIIYEDFDGKGRAIGLANTGALYNLSSSMGDGERIWNDEASSATVKSN</sequence>
<accession>A0A2B6JRH2</accession>
<evidence type="ECO:0000313" key="2">
    <source>
        <dbReference type="Proteomes" id="UP000219775"/>
    </source>
</evidence>
<dbReference type="AlphaFoldDB" id="A0A2B6JRH2"/>
<evidence type="ECO:0000313" key="1">
    <source>
        <dbReference type="EMBL" id="PEM66608.1"/>
    </source>
</evidence>
<protein>
    <submittedName>
        <fullName evidence="1">Uncharacterized protein</fullName>
    </submittedName>
</protein>
<gene>
    <name evidence="1" type="ORF">CN613_22040</name>
</gene>
<name>A0A2B6JRH2_9BACI</name>
<dbReference type="Proteomes" id="UP000219775">
    <property type="component" value="Unassembled WGS sequence"/>
</dbReference>
<proteinExistence type="predicted"/>
<comment type="caution">
    <text evidence="1">The sequence shown here is derived from an EMBL/GenBank/DDBJ whole genome shotgun (WGS) entry which is preliminary data.</text>
</comment>